<evidence type="ECO:0000256" key="8">
    <source>
        <dbReference type="RuleBase" id="RU366045"/>
    </source>
</evidence>
<keyword evidence="5 8" id="KW-0456">Lyase</keyword>
<dbReference type="GO" id="GO:0005829">
    <property type="term" value="C:cytosol"/>
    <property type="evidence" value="ECO:0007669"/>
    <property type="project" value="TreeGrafter"/>
</dbReference>
<dbReference type="GO" id="GO:0019748">
    <property type="term" value="P:secondary metabolic process"/>
    <property type="evidence" value="ECO:0007669"/>
    <property type="project" value="TreeGrafter"/>
</dbReference>
<evidence type="ECO:0000313" key="10">
    <source>
        <dbReference type="EMBL" id="RPD60585.1"/>
    </source>
</evidence>
<keyword evidence="11" id="KW-1185">Reference proteome</keyword>
<dbReference type="EC" id="4.1.1.52" evidence="7"/>
<dbReference type="Proteomes" id="UP000313359">
    <property type="component" value="Unassembled WGS sequence"/>
</dbReference>
<evidence type="ECO:0000256" key="5">
    <source>
        <dbReference type="ARBA" id="ARBA00023239"/>
    </source>
</evidence>
<comment type="similarity">
    <text evidence="1">Belongs to the metallo-dependent hydrolases superfamily. ACMSD family.</text>
</comment>
<evidence type="ECO:0000256" key="3">
    <source>
        <dbReference type="ARBA" id="ARBA00022793"/>
    </source>
</evidence>
<dbReference type="OrthoDB" id="2832284at2759"/>
<dbReference type="Pfam" id="PF04909">
    <property type="entry name" value="Amidohydro_2"/>
    <property type="match status" value="1"/>
</dbReference>
<keyword evidence="4" id="KW-0862">Zinc</keyword>
<dbReference type="GO" id="GO:0047596">
    <property type="term" value="F:6-methylsalicylate decarboxylase activity"/>
    <property type="evidence" value="ECO:0007669"/>
    <property type="project" value="UniProtKB-EC"/>
</dbReference>
<dbReference type="PANTHER" id="PTHR21240:SF29">
    <property type="entry name" value="AMIDOHYDROLASE-RELATED DOMAIN-CONTAINING PROTEIN"/>
    <property type="match status" value="1"/>
</dbReference>
<dbReference type="GO" id="GO:0046872">
    <property type="term" value="F:metal ion binding"/>
    <property type="evidence" value="ECO:0007669"/>
    <property type="project" value="UniProtKB-KW"/>
</dbReference>
<evidence type="ECO:0000256" key="2">
    <source>
        <dbReference type="ARBA" id="ARBA00022723"/>
    </source>
</evidence>
<evidence type="ECO:0000259" key="9">
    <source>
        <dbReference type="Pfam" id="PF04909"/>
    </source>
</evidence>
<keyword evidence="3 8" id="KW-0210">Decarboxylase</keyword>
<name>A0A5C2S9P9_9APHY</name>
<evidence type="ECO:0000256" key="7">
    <source>
        <dbReference type="ARBA" id="ARBA00038889"/>
    </source>
</evidence>
<feature type="domain" description="Amidohydrolase-related" evidence="9">
    <location>
        <begin position="26"/>
        <end position="331"/>
    </location>
</feature>
<dbReference type="EMBL" id="ML122265">
    <property type="protein sequence ID" value="RPD60585.1"/>
    <property type="molecule type" value="Genomic_DNA"/>
</dbReference>
<dbReference type="Gene3D" id="3.20.20.140">
    <property type="entry name" value="Metal-dependent hydrolases"/>
    <property type="match status" value="1"/>
</dbReference>
<accession>A0A5C2S9P9</accession>
<dbReference type="SUPFAM" id="SSF51556">
    <property type="entry name" value="Metallo-dependent hydrolases"/>
    <property type="match status" value="1"/>
</dbReference>
<evidence type="ECO:0000256" key="4">
    <source>
        <dbReference type="ARBA" id="ARBA00022833"/>
    </source>
</evidence>
<dbReference type="GO" id="GO:0016787">
    <property type="term" value="F:hydrolase activity"/>
    <property type="evidence" value="ECO:0007669"/>
    <property type="project" value="InterPro"/>
</dbReference>
<dbReference type="STRING" id="1328759.A0A5C2S9P9"/>
<keyword evidence="2" id="KW-0479">Metal-binding</keyword>
<comment type="catalytic activity">
    <reaction evidence="6">
        <text>6-methylsalicylate + H(+) = 3-methylphenol + CO2</text>
        <dbReference type="Rhea" id="RHEA:23112"/>
        <dbReference type="ChEBI" id="CHEBI:15378"/>
        <dbReference type="ChEBI" id="CHEBI:16526"/>
        <dbReference type="ChEBI" id="CHEBI:17231"/>
        <dbReference type="ChEBI" id="CHEBI:36658"/>
        <dbReference type="EC" id="4.1.1.52"/>
    </reaction>
    <physiologicalReaction direction="left-to-right" evidence="6">
        <dbReference type="Rhea" id="RHEA:23113"/>
    </physiologicalReaction>
</comment>
<proteinExistence type="inferred from homology"/>
<sequence>MSTYISTSTQQMNSRTVMASSLPLKIDVHHHYLPDAYRQALSDAGGDPSGWPTPQWSLSASESLMDTLGTSHAILSVTAPGPDILQGPDSAKLARTINEYGASLARSNPRIGFFAALPSLLDTSAALEELRYALDELGADGVTLFTRYGRGNQYLGDPAFAPIWAELDARAAVVFVHPTSGASVQLVNPTLPLPMLDYPQETTRAAADLIVTGVKRVHPRCKIILSHAGGTLPYLVGRLAMYSIVYPEKGSHAQIVEDAKSFYFDTALSTDKHVLDLLTAWAGPDRILFGSDFPYAPTEGIKYFGKHLDEYRMSEEDRRKIYRENALALFPRFRNASS</sequence>
<dbReference type="InterPro" id="IPR006680">
    <property type="entry name" value="Amidohydro-rel"/>
</dbReference>
<evidence type="ECO:0000313" key="11">
    <source>
        <dbReference type="Proteomes" id="UP000313359"/>
    </source>
</evidence>
<evidence type="ECO:0000256" key="1">
    <source>
        <dbReference type="ARBA" id="ARBA00005871"/>
    </source>
</evidence>
<protein>
    <recommendedName>
        <fullName evidence="7">6-methylsalicylate decarboxylase</fullName>
        <ecNumber evidence="7">4.1.1.52</ecNumber>
    </recommendedName>
</protein>
<dbReference type="InterPro" id="IPR032465">
    <property type="entry name" value="ACMSD"/>
</dbReference>
<dbReference type="InterPro" id="IPR032466">
    <property type="entry name" value="Metal_Hydrolase"/>
</dbReference>
<gene>
    <name evidence="10" type="ORF">L227DRAFT_525806</name>
</gene>
<dbReference type="PANTHER" id="PTHR21240">
    <property type="entry name" value="2-AMINO-3-CARBOXYLMUCONATE-6-SEMIALDEHYDE DECARBOXYLASE"/>
    <property type="match status" value="1"/>
</dbReference>
<organism evidence="10 11">
    <name type="scientific">Lentinus tigrinus ALCF2SS1-6</name>
    <dbReference type="NCBI Taxonomy" id="1328759"/>
    <lineage>
        <taxon>Eukaryota</taxon>
        <taxon>Fungi</taxon>
        <taxon>Dikarya</taxon>
        <taxon>Basidiomycota</taxon>
        <taxon>Agaricomycotina</taxon>
        <taxon>Agaricomycetes</taxon>
        <taxon>Polyporales</taxon>
        <taxon>Polyporaceae</taxon>
        <taxon>Lentinus</taxon>
    </lineage>
</organism>
<dbReference type="AlphaFoldDB" id="A0A5C2S9P9"/>
<evidence type="ECO:0000256" key="6">
    <source>
        <dbReference type="ARBA" id="ARBA00036832"/>
    </source>
</evidence>
<reference evidence="10" key="1">
    <citation type="journal article" date="2018" name="Genome Biol. Evol.">
        <title>Genomics and development of Lentinus tigrinus, a white-rot wood-decaying mushroom with dimorphic fruiting bodies.</title>
        <authorList>
            <person name="Wu B."/>
            <person name="Xu Z."/>
            <person name="Knudson A."/>
            <person name="Carlson A."/>
            <person name="Chen N."/>
            <person name="Kovaka S."/>
            <person name="LaButti K."/>
            <person name="Lipzen A."/>
            <person name="Pennachio C."/>
            <person name="Riley R."/>
            <person name="Schakwitz W."/>
            <person name="Umezawa K."/>
            <person name="Ohm R.A."/>
            <person name="Grigoriev I.V."/>
            <person name="Nagy L.G."/>
            <person name="Gibbons J."/>
            <person name="Hibbett D."/>
        </authorList>
    </citation>
    <scope>NUCLEOTIDE SEQUENCE [LARGE SCALE GENOMIC DNA]</scope>
    <source>
        <strain evidence="10">ALCF2SS1-6</strain>
    </source>
</reference>